<dbReference type="PANTHER" id="PTHR30451:SF21">
    <property type="entry name" value="FIMBRIAL USHER DOMAIN-CONTAINING PROTEIN YDET-RELATED"/>
    <property type="match status" value="1"/>
</dbReference>
<evidence type="ECO:0000313" key="14">
    <source>
        <dbReference type="Proteomes" id="UP000275394"/>
    </source>
</evidence>
<dbReference type="Gene3D" id="3.10.20.410">
    <property type="match status" value="1"/>
</dbReference>
<feature type="chain" id="PRO_5018127465" evidence="10">
    <location>
        <begin position="26"/>
        <end position="842"/>
    </location>
</feature>
<keyword evidence="7 10" id="KW-0732">Signal</keyword>
<keyword evidence="8" id="KW-0472">Membrane</keyword>
<dbReference type="Pfam" id="PF00577">
    <property type="entry name" value="Usher"/>
    <property type="match status" value="1"/>
</dbReference>
<keyword evidence="4" id="KW-1134">Transmembrane beta strand</keyword>
<name>A0A3N2DMP3_9GAMM</name>
<proteinExistence type="inferred from homology"/>
<dbReference type="FunFam" id="2.60.40.3110:FF:000001">
    <property type="entry name" value="Putative fimbrial outer membrane usher"/>
    <property type="match status" value="1"/>
</dbReference>
<evidence type="ECO:0000313" key="13">
    <source>
        <dbReference type="EMBL" id="ROS01071.1"/>
    </source>
</evidence>
<dbReference type="InterPro" id="IPR037224">
    <property type="entry name" value="PapC_N_sf"/>
</dbReference>
<keyword evidence="6" id="KW-0812">Transmembrane</keyword>
<dbReference type="SUPFAM" id="SSF141729">
    <property type="entry name" value="FimD N-terminal domain-like"/>
    <property type="match status" value="1"/>
</dbReference>
<sequence length="842" mass="91264">MVFGNHKKIYAAMMLLSFTAPRLYAKEYFSPAMLGLSNEESIDLSVFSDAGGQSPGVYRVDIYLNENVQDTRDVNFIKAENGQLQPELTIAELKAMGVDVAAVASLQGLPENQVIDDLGAYIPQASSRFDFTHQQLHVSVPQAMMQREARGLVKQKYWDDGLPVLMTNYSLSGSNSWNESGGGRKDSYYANLRSGINVGGWRLRNYSVWSQSSGNYADEESASEWSSLSTYAVHDVRSIKGRATLGDASTPSDVFDSLTFRGVKLESADNMLPDSLRGYAPTIRGIANSNAQVTVRQSGAVIYQSYVPAGEFVIDDLYPSSGGDLEVTITEADGSEHSFSQPFASLPVMQREGRLKYGVAVGKYRSWSDLDEPVFSQSTLIYGLGHGVTVYGGLQNAENYNAAALGFGLGLGDFGSISLDVTHANTALEEYTLKGQSYRFQYAKTFQATGTAIALAGYRYSTEGFYSFEEAVERQGYMEDDEINGGRGKRRRRAQFSLNQPLGGSAGSLYTSVYQQDYWSKDGYERNINVGYSKSWSAASLNVSYNETEDSYYNDKTRAVVVSVNVPLGSLQHRSYGTASVSSNDSGETNYSAGIYGTALEGDNLGYSVQQRYGNRDTRNSGSASINYDGTYAELDAGYSYTAGTSQQVNYGAQGSIVAHPYGVTFGHSMSDMTSAVLVRAPGAAGVGLKNSNGVATDWRGYTVLPYVSPYRRTRVALNTESLGESVDIIQNVSDVVPTQGAVVLAEFKTKVGSRALLTLTKAGKPVPFGATVIVDGNEEEVGMVSSDGQVYLSGLAKQGSLLVRWGDGDEKQCRSNYTLPQLDEGENGQAVSIQEVFVECI</sequence>
<feature type="domain" description="PapC-like C-terminal" evidence="11">
    <location>
        <begin position="757"/>
        <end position="822"/>
    </location>
</feature>
<comment type="subcellular location">
    <subcellularLocation>
        <location evidence="1">Cell outer membrane</location>
        <topology evidence="1">Multi-pass membrane protein</topology>
    </subcellularLocation>
</comment>
<reference evidence="13 14" key="1">
    <citation type="submission" date="2018-11" db="EMBL/GenBank/DDBJ databases">
        <title>Genomic Encyclopedia of Type Strains, Phase IV (KMG-IV): sequencing the most valuable type-strain genomes for metagenomic binning, comparative biology and taxonomic classification.</title>
        <authorList>
            <person name="Goeker M."/>
        </authorList>
    </citation>
    <scope>NUCLEOTIDE SEQUENCE [LARGE SCALE GENOMIC DNA]</scope>
    <source>
        <strain evidence="13 14">DSM 100316</strain>
    </source>
</reference>
<evidence type="ECO:0000256" key="3">
    <source>
        <dbReference type="ARBA" id="ARBA00022448"/>
    </source>
</evidence>
<comment type="similarity">
    <text evidence="2">Belongs to the fimbrial export usher family.</text>
</comment>
<dbReference type="Pfam" id="PF13953">
    <property type="entry name" value="PapC_C"/>
    <property type="match status" value="1"/>
</dbReference>
<dbReference type="InterPro" id="IPR042186">
    <property type="entry name" value="FimD_plug_dom"/>
</dbReference>
<dbReference type="Gene3D" id="2.60.40.3110">
    <property type="match status" value="1"/>
</dbReference>
<keyword evidence="14" id="KW-1185">Reference proteome</keyword>
<dbReference type="GO" id="GO:0015473">
    <property type="term" value="F:fimbrial usher porin activity"/>
    <property type="evidence" value="ECO:0007669"/>
    <property type="project" value="InterPro"/>
</dbReference>
<dbReference type="Proteomes" id="UP000275394">
    <property type="component" value="Unassembled WGS sequence"/>
</dbReference>
<accession>A0A3N2DMP3</accession>
<comment type="caution">
    <text evidence="13">The sequence shown here is derived from an EMBL/GenBank/DDBJ whole genome shotgun (WGS) entry which is preliminary data.</text>
</comment>
<evidence type="ECO:0000256" key="7">
    <source>
        <dbReference type="ARBA" id="ARBA00022729"/>
    </source>
</evidence>
<dbReference type="Gene3D" id="2.60.40.2610">
    <property type="entry name" value="Outer membrane usher protein FimD, plug domain"/>
    <property type="match status" value="1"/>
</dbReference>
<protein>
    <submittedName>
        <fullName evidence="13">Outer membrane usher protein</fullName>
    </submittedName>
</protein>
<evidence type="ECO:0000256" key="1">
    <source>
        <dbReference type="ARBA" id="ARBA00004571"/>
    </source>
</evidence>
<evidence type="ECO:0000256" key="9">
    <source>
        <dbReference type="ARBA" id="ARBA00023237"/>
    </source>
</evidence>
<keyword evidence="5" id="KW-1029">Fimbrium biogenesis</keyword>
<dbReference type="InterPro" id="IPR025885">
    <property type="entry name" value="PapC_N"/>
</dbReference>
<dbReference type="PANTHER" id="PTHR30451">
    <property type="entry name" value="OUTER MEMBRANE USHER PROTEIN"/>
    <property type="match status" value="1"/>
</dbReference>
<organism evidence="13 14">
    <name type="scientific">Sinobacterium caligoides</name>
    <dbReference type="NCBI Taxonomy" id="933926"/>
    <lineage>
        <taxon>Bacteria</taxon>
        <taxon>Pseudomonadati</taxon>
        <taxon>Pseudomonadota</taxon>
        <taxon>Gammaproteobacteria</taxon>
        <taxon>Cellvibrionales</taxon>
        <taxon>Spongiibacteraceae</taxon>
        <taxon>Sinobacterium</taxon>
    </lineage>
</organism>
<dbReference type="InterPro" id="IPR025949">
    <property type="entry name" value="PapC-like_C"/>
</dbReference>
<evidence type="ECO:0000256" key="6">
    <source>
        <dbReference type="ARBA" id="ARBA00022692"/>
    </source>
</evidence>
<dbReference type="GO" id="GO:0009297">
    <property type="term" value="P:pilus assembly"/>
    <property type="evidence" value="ECO:0007669"/>
    <property type="project" value="InterPro"/>
</dbReference>
<dbReference type="InterPro" id="IPR000015">
    <property type="entry name" value="Fimb_usher"/>
</dbReference>
<evidence type="ECO:0000256" key="10">
    <source>
        <dbReference type="SAM" id="SignalP"/>
    </source>
</evidence>
<dbReference type="Pfam" id="PF13954">
    <property type="entry name" value="PapC_N"/>
    <property type="match status" value="1"/>
</dbReference>
<dbReference type="EMBL" id="RKHR01000004">
    <property type="protein sequence ID" value="ROS01071.1"/>
    <property type="molecule type" value="Genomic_DNA"/>
</dbReference>
<feature type="domain" description="PapC N-terminal" evidence="12">
    <location>
        <begin position="28"/>
        <end position="172"/>
    </location>
</feature>
<dbReference type="AlphaFoldDB" id="A0A3N2DMP3"/>
<evidence type="ECO:0000256" key="5">
    <source>
        <dbReference type="ARBA" id="ARBA00022558"/>
    </source>
</evidence>
<dbReference type="Gene3D" id="2.60.40.2070">
    <property type="match status" value="1"/>
</dbReference>
<dbReference type="GO" id="GO:0009279">
    <property type="term" value="C:cell outer membrane"/>
    <property type="evidence" value="ECO:0007669"/>
    <property type="project" value="UniProtKB-SubCell"/>
</dbReference>
<dbReference type="InterPro" id="IPR043142">
    <property type="entry name" value="PapC-like_C_sf"/>
</dbReference>
<evidence type="ECO:0000256" key="4">
    <source>
        <dbReference type="ARBA" id="ARBA00022452"/>
    </source>
</evidence>
<evidence type="ECO:0000256" key="2">
    <source>
        <dbReference type="ARBA" id="ARBA00008064"/>
    </source>
</evidence>
<evidence type="ECO:0000259" key="11">
    <source>
        <dbReference type="Pfam" id="PF13953"/>
    </source>
</evidence>
<feature type="signal peptide" evidence="10">
    <location>
        <begin position="1"/>
        <end position="25"/>
    </location>
</feature>
<keyword evidence="9" id="KW-0998">Cell outer membrane</keyword>
<gene>
    <name evidence="13" type="ORF">EDC56_1495</name>
</gene>
<evidence type="ECO:0000259" key="12">
    <source>
        <dbReference type="Pfam" id="PF13954"/>
    </source>
</evidence>
<evidence type="ECO:0000256" key="8">
    <source>
        <dbReference type="ARBA" id="ARBA00023136"/>
    </source>
</evidence>
<keyword evidence="3" id="KW-0813">Transport</keyword>
<dbReference type="RefSeq" id="WP_211333602.1">
    <property type="nucleotide sequence ID" value="NZ_RKHR01000004.1"/>
</dbReference>